<dbReference type="SUPFAM" id="SSF82649">
    <property type="entry name" value="SufE/NifU"/>
    <property type="match status" value="1"/>
</dbReference>
<dbReference type="SUPFAM" id="SSF53383">
    <property type="entry name" value="PLP-dependent transferases"/>
    <property type="match status" value="1"/>
</dbReference>
<dbReference type="EMBL" id="FOBI01000008">
    <property type="protein sequence ID" value="SEL25131.1"/>
    <property type="molecule type" value="Genomic_DNA"/>
</dbReference>
<accession>A0A1H7NNZ4</accession>
<evidence type="ECO:0000256" key="3">
    <source>
        <dbReference type="ARBA" id="ARBA00012239"/>
    </source>
</evidence>
<dbReference type="InterPro" id="IPR015424">
    <property type="entry name" value="PyrdxlP-dep_Trfase"/>
</dbReference>
<dbReference type="InterPro" id="IPR003808">
    <property type="entry name" value="Fe-S_metab-assoc_dom"/>
</dbReference>
<feature type="domain" description="Fe-S metabolism associated" evidence="8">
    <location>
        <begin position="441"/>
        <end position="559"/>
    </location>
</feature>
<evidence type="ECO:0000259" key="8">
    <source>
        <dbReference type="Pfam" id="PF02657"/>
    </source>
</evidence>
<feature type="domain" description="Aminotransferase class V" evidence="7">
    <location>
        <begin position="26"/>
        <end position="394"/>
    </location>
</feature>
<proteinExistence type="inferred from homology"/>
<dbReference type="Pfam" id="PF00266">
    <property type="entry name" value="Aminotran_5"/>
    <property type="match status" value="1"/>
</dbReference>
<dbReference type="NCBIfam" id="TIGR01979">
    <property type="entry name" value="sufS"/>
    <property type="match status" value="1"/>
</dbReference>
<dbReference type="InterPro" id="IPR020578">
    <property type="entry name" value="Aminotrans_V_PyrdxlP_BS"/>
</dbReference>
<name>A0A1H7NNZ4_9GAMM</name>
<dbReference type="GO" id="GO:0031071">
    <property type="term" value="F:cysteine desulfurase activity"/>
    <property type="evidence" value="ECO:0007669"/>
    <property type="project" value="UniProtKB-EC"/>
</dbReference>
<evidence type="ECO:0000256" key="5">
    <source>
        <dbReference type="ARBA" id="ARBA00022898"/>
    </source>
</evidence>
<dbReference type="PANTHER" id="PTHR43586:SF8">
    <property type="entry name" value="CYSTEINE DESULFURASE 1, CHLOROPLASTIC"/>
    <property type="match status" value="1"/>
</dbReference>
<dbReference type="Gene3D" id="3.90.1150.10">
    <property type="entry name" value="Aspartate Aminotransferase, domain 1"/>
    <property type="match status" value="1"/>
</dbReference>
<evidence type="ECO:0000313" key="9">
    <source>
        <dbReference type="EMBL" id="SEL25131.1"/>
    </source>
</evidence>
<evidence type="ECO:0000256" key="1">
    <source>
        <dbReference type="ARBA" id="ARBA00001933"/>
    </source>
</evidence>
<dbReference type="STRING" id="641665.GCA_002104455_03564"/>
<dbReference type="InterPro" id="IPR000192">
    <property type="entry name" value="Aminotrans_V_dom"/>
</dbReference>
<gene>
    <name evidence="9" type="ORF">SAMN05216262_10840</name>
</gene>
<dbReference type="CDD" id="cd06453">
    <property type="entry name" value="SufS_like"/>
    <property type="match status" value="1"/>
</dbReference>
<evidence type="ECO:0000313" key="10">
    <source>
        <dbReference type="Proteomes" id="UP000199297"/>
    </source>
</evidence>
<organism evidence="9 10">
    <name type="scientific">Colwellia chukchiensis</name>
    <dbReference type="NCBI Taxonomy" id="641665"/>
    <lineage>
        <taxon>Bacteria</taxon>
        <taxon>Pseudomonadati</taxon>
        <taxon>Pseudomonadota</taxon>
        <taxon>Gammaproteobacteria</taxon>
        <taxon>Alteromonadales</taxon>
        <taxon>Colwelliaceae</taxon>
        <taxon>Colwellia</taxon>
    </lineage>
</organism>
<dbReference type="RefSeq" id="WP_085285062.1">
    <property type="nucleotide sequence ID" value="NZ_FOBI01000008.1"/>
</dbReference>
<evidence type="ECO:0000256" key="4">
    <source>
        <dbReference type="ARBA" id="ARBA00022679"/>
    </source>
</evidence>
<dbReference type="PROSITE" id="PS00595">
    <property type="entry name" value="AA_TRANSFER_CLASS_5"/>
    <property type="match status" value="1"/>
</dbReference>
<dbReference type="Gene3D" id="3.90.1010.10">
    <property type="match status" value="1"/>
</dbReference>
<evidence type="ECO:0000256" key="6">
    <source>
        <dbReference type="ARBA" id="ARBA00050776"/>
    </source>
</evidence>
<dbReference type="GO" id="GO:0006534">
    <property type="term" value="P:cysteine metabolic process"/>
    <property type="evidence" value="ECO:0007669"/>
    <property type="project" value="InterPro"/>
</dbReference>
<reference evidence="10" key="1">
    <citation type="submission" date="2016-10" db="EMBL/GenBank/DDBJ databases">
        <authorList>
            <person name="Varghese N."/>
            <person name="Submissions S."/>
        </authorList>
    </citation>
    <scope>NUCLEOTIDE SEQUENCE [LARGE SCALE GENOMIC DNA]</scope>
    <source>
        <strain evidence="10">CGMCC 1.9127</strain>
    </source>
</reference>
<dbReference type="InterPro" id="IPR010970">
    <property type="entry name" value="Cys_dSase_SufS"/>
</dbReference>
<keyword evidence="10" id="KW-1185">Reference proteome</keyword>
<comment type="similarity">
    <text evidence="2">Belongs to the class-V pyridoxal-phosphate-dependent aminotransferase family. Csd subfamily.</text>
</comment>
<keyword evidence="5" id="KW-0663">Pyridoxal phosphate</keyword>
<evidence type="ECO:0000256" key="2">
    <source>
        <dbReference type="ARBA" id="ARBA00010447"/>
    </source>
</evidence>
<evidence type="ECO:0000259" key="7">
    <source>
        <dbReference type="Pfam" id="PF00266"/>
    </source>
</evidence>
<protein>
    <recommendedName>
        <fullName evidence="3">cysteine desulfurase</fullName>
        <ecNumber evidence="3">2.8.1.7</ecNumber>
    </recommendedName>
</protein>
<comment type="catalytic activity">
    <reaction evidence="6">
        <text>(sulfur carrier)-H + L-cysteine = (sulfur carrier)-SH + L-alanine</text>
        <dbReference type="Rhea" id="RHEA:43892"/>
        <dbReference type="Rhea" id="RHEA-COMP:14737"/>
        <dbReference type="Rhea" id="RHEA-COMP:14739"/>
        <dbReference type="ChEBI" id="CHEBI:29917"/>
        <dbReference type="ChEBI" id="CHEBI:35235"/>
        <dbReference type="ChEBI" id="CHEBI:57972"/>
        <dbReference type="ChEBI" id="CHEBI:64428"/>
        <dbReference type="EC" id="2.8.1.7"/>
    </reaction>
</comment>
<comment type="cofactor">
    <cofactor evidence="1">
        <name>pyridoxal 5'-phosphate</name>
        <dbReference type="ChEBI" id="CHEBI:597326"/>
    </cofactor>
</comment>
<dbReference type="Gene3D" id="3.40.640.10">
    <property type="entry name" value="Type I PLP-dependent aspartate aminotransferase-like (Major domain)"/>
    <property type="match status" value="1"/>
</dbReference>
<dbReference type="Proteomes" id="UP000199297">
    <property type="component" value="Unassembled WGS sequence"/>
</dbReference>
<sequence length="564" mass="61901">MENFSFRDFRQQFPILTEQVNGQALIYFDNAATTQKPQCVIDSYQDYYQRCNANVHRASHALSTMATMDYEKARSSVKNFINANTEQEVIWTKGSTESINLVAQSWGRSSLKAGDEIVLSYCAHHANIVPWQLVAEQTGAKIKLLALNENGVIATEQLEQVIGERTKIVCVAHISNVIGKINPVADIIRVAKRFQALTLIDGAQAIAHIPVDVTALGCDFYVFSAHKMYGPTGVGVLYGKQELLDKMPPYQGGGEMIKSVSFDHTTFNTLPHKFEAGTPNIAGIIAFGAAIDFLNQQPCRALLDYENRLRDYCFTQLVTVPGLAFIVEAAPDIPVFSFTLAEHHNHDVAAALDSVGVAIRAGHHCAMPLMSYLQLDGCLRLSLSAYNSFAEVDYAVTALQRISQEKLSVKSADSRVIAPANTQTIKPINKSLKVADIQAIFAKAKSWDSKHREIMLLGKALPRLSNEEKTAQALISGCESHAWLQSFQAPNGVFQFKADSDAKIIRGLLAIILAAVNQKTAAQIRAFDMDGYFAELGLLQHLSPSRGNGVRAIVKKIYQAVGVQ</sequence>
<dbReference type="PANTHER" id="PTHR43586">
    <property type="entry name" value="CYSTEINE DESULFURASE"/>
    <property type="match status" value="1"/>
</dbReference>
<keyword evidence="4" id="KW-0808">Transferase</keyword>
<dbReference type="AlphaFoldDB" id="A0A1H7NNZ4"/>
<dbReference type="OrthoDB" id="9808002at2"/>
<dbReference type="Pfam" id="PF02657">
    <property type="entry name" value="SufE"/>
    <property type="match status" value="1"/>
</dbReference>
<dbReference type="EC" id="2.8.1.7" evidence="3"/>
<dbReference type="GO" id="GO:0030170">
    <property type="term" value="F:pyridoxal phosphate binding"/>
    <property type="evidence" value="ECO:0007669"/>
    <property type="project" value="InterPro"/>
</dbReference>
<dbReference type="InterPro" id="IPR015421">
    <property type="entry name" value="PyrdxlP-dep_Trfase_major"/>
</dbReference>
<dbReference type="InterPro" id="IPR015422">
    <property type="entry name" value="PyrdxlP-dep_Trfase_small"/>
</dbReference>